<evidence type="ECO:0000313" key="3">
    <source>
        <dbReference type="Proteomes" id="UP000248975"/>
    </source>
</evidence>
<protein>
    <submittedName>
        <fullName evidence="2">Type IV secretory pathway protein AcvB</fullName>
    </submittedName>
</protein>
<comment type="caution">
    <text evidence="2">The sequence shown here is derived from an EMBL/GenBank/DDBJ whole genome shotgun (WGS) entry which is preliminary data.</text>
</comment>
<dbReference type="Proteomes" id="UP000248975">
    <property type="component" value="Unassembled WGS sequence"/>
</dbReference>
<name>A0A2W5SLQ8_CERSP</name>
<reference evidence="2 3" key="1">
    <citation type="submission" date="2017-08" db="EMBL/GenBank/DDBJ databases">
        <title>Infants hospitalized years apart are colonized by the same room-sourced microbial strains.</title>
        <authorList>
            <person name="Brooks B."/>
            <person name="Olm M.R."/>
            <person name="Firek B.A."/>
            <person name="Baker R."/>
            <person name="Thomas B.C."/>
            <person name="Morowitz M.J."/>
            <person name="Banfield J.F."/>
        </authorList>
    </citation>
    <scope>NUCLEOTIDE SEQUENCE [LARGE SCALE GENOMIC DNA]</scope>
    <source>
        <strain evidence="2">S2_003_000_R2_11</strain>
    </source>
</reference>
<dbReference type="InterPro" id="IPR029058">
    <property type="entry name" value="AB_hydrolase_fold"/>
</dbReference>
<dbReference type="InterPro" id="IPR010333">
    <property type="entry name" value="VirJ"/>
</dbReference>
<gene>
    <name evidence="2" type="ORF">DI533_06745</name>
</gene>
<dbReference type="PIRSF" id="PIRSF029063">
    <property type="entry name" value="IV_sec_VirJ"/>
    <property type="match status" value="1"/>
</dbReference>
<evidence type="ECO:0000313" key="2">
    <source>
        <dbReference type="EMBL" id="PZR00276.1"/>
    </source>
</evidence>
<evidence type="ECO:0000259" key="1">
    <source>
        <dbReference type="Pfam" id="PF06057"/>
    </source>
</evidence>
<dbReference type="Gene3D" id="3.40.50.1820">
    <property type="entry name" value="alpha/beta hydrolase"/>
    <property type="match status" value="2"/>
</dbReference>
<dbReference type="AlphaFoldDB" id="A0A2W5SLQ8"/>
<dbReference type="Pfam" id="PF06057">
    <property type="entry name" value="VirJ"/>
    <property type="match status" value="1"/>
</dbReference>
<dbReference type="SUPFAM" id="SSF53474">
    <property type="entry name" value="alpha/beta-Hydrolases"/>
    <property type="match status" value="2"/>
</dbReference>
<dbReference type="EMBL" id="QFQS01000001">
    <property type="protein sequence ID" value="PZR00276.1"/>
    <property type="molecule type" value="Genomic_DNA"/>
</dbReference>
<feature type="domain" description="Bacterial virulence" evidence="1">
    <location>
        <begin position="270"/>
        <end position="459"/>
    </location>
</feature>
<organism evidence="2 3">
    <name type="scientific">Cereibacter sphaeroides</name>
    <name type="common">Rhodobacter sphaeroides</name>
    <dbReference type="NCBI Taxonomy" id="1063"/>
    <lineage>
        <taxon>Bacteria</taxon>
        <taxon>Pseudomonadati</taxon>
        <taxon>Pseudomonadota</taxon>
        <taxon>Alphaproteobacteria</taxon>
        <taxon>Rhodobacterales</taxon>
        <taxon>Paracoccaceae</taxon>
        <taxon>Cereibacter</taxon>
    </lineage>
</organism>
<accession>A0A2W5SLQ8</accession>
<dbReference type="InterPro" id="IPR011225">
    <property type="entry name" value="IV_sec_VirJ"/>
</dbReference>
<sequence length="461" mass="49663">MTDTPRNRPRHRLRLMTRIVFGLALLGAIAWAASGRMSTGTLGDPMIFLPGSERASAAIFLLSDMNGWDADEDRAAFALQKQGAIVMGVDLPTYLATLEARTQDQCLYLVSDIERLSHEVQRSFGASDYRLPIIAGQGDGGAMALAIAAQTPASTLGGTIAVDPPADIPLERPLCTPADRREDKKGEVYMLTKGPLPDPVTVVLTSAAPSDGRQHADILRDKWPAIQIRDFSGAAIDALTQALKPAPDPLAGGPLAGLPLTLLDAQPTHDAMALVLSGDGGWRDLDKTIAENLQKQGIPTAGLDSLRYFWNERSPEETAADLSRILDELRKRWKVRHVALIGYSFGADVLPVTIRTMDKPHQDMLTQVSLLGLSEKGSFQISVGGWLGLLPSAGVETLPDLQQMDLSRVQCFYGKDEPDSACPGLSGTKTELIETSGGHHFDGNYARLADDIVAGLQRRSE</sequence>
<proteinExistence type="predicted"/>